<gene>
    <name evidence="1" type="ORF">CSSPTR1EN2_LOCUS13600</name>
</gene>
<organism evidence="1 2">
    <name type="scientific">Sphagnum troendelagicum</name>
    <dbReference type="NCBI Taxonomy" id="128251"/>
    <lineage>
        <taxon>Eukaryota</taxon>
        <taxon>Viridiplantae</taxon>
        <taxon>Streptophyta</taxon>
        <taxon>Embryophyta</taxon>
        <taxon>Bryophyta</taxon>
        <taxon>Sphagnophytina</taxon>
        <taxon>Sphagnopsida</taxon>
        <taxon>Sphagnales</taxon>
        <taxon>Sphagnaceae</taxon>
        <taxon>Sphagnum</taxon>
    </lineage>
</organism>
<evidence type="ECO:0000313" key="2">
    <source>
        <dbReference type="Proteomes" id="UP001497512"/>
    </source>
</evidence>
<evidence type="ECO:0008006" key="3">
    <source>
        <dbReference type="Google" id="ProtNLM"/>
    </source>
</evidence>
<dbReference type="EMBL" id="OZ019894">
    <property type="protein sequence ID" value="CAK9216697.1"/>
    <property type="molecule type" value="Genomic_DNA"/>
</dbReference>
<sequence>MGANDSKRISSGAPALDVITTIQRRTAVPQLDPCLERLQQLRVAEPLLKPPSVESSLTDILLQRNTSQSRSFEYGSSNASTTAELLEMYQEWQHVTAAQVSKKQAELGFQIEGVEAVAMKLLQRLNYSASVIKTSAAYLQDVQGLKVEVCEMKAGLNNVLESYEALCKRVEAQGPDFLQGTPGSALRSGT</sequence>
<dbReference type="PANTHER" id="PTHR36409">
    <property type="entry name" value="EXPRESSED PROTEIN"/>
    <property type="match status" value="1"/>
</dbReference>
<dbReference type="Proteomes" id="UP001497512">
    <property type="component" value="Chromosome 2"/>
</dbReference>
<keyword evidence="2" id="KW-1185">Reference proteome</keyword>
<reference evidence="1" key="1">
    <citation type="submission" date="2024-02" db="EMBL/GenBank/DDBJ databases">
        <authorList>
            <consortium name="ELIXIR-Norway"/>
            <consortium name="Elixir Norway"/>
        </authorList>
    </citation>
    <scope>NUCLEOTIDE SEQUENCE</scope>
</reference>
<accession>A0ABP0UAU7</accession>
<dbReference type="PANTHER" id="PTHR36409:SF1">
    <property type="entry name" value="BLOC-1-RELATED COMPLEX SUBUNIT 5"/>
    <property type="match status" value="1"/>
</dbReference>
<evidence type="ECO:0000313" key="1">
    <source>
        <dbReference type="EMBL" id="CAK9216697.1"/>
    </source>
</evidence>
<proteinExistence type="predicted"/>
<protein>
    <recommendedName>
        <fullName evidence="3">BLOC-1-related complex subunit 5</fullName>
    </recommendedName>
</protein>
<name>A0ABP0UAU7_9BRYO</name>